<evidence type="ECO:0000313" key="2">
    <source>
        <dbReference type="EMBL" id="MEN3533530.1"/>
    </source>
</evidence>
<evidence type="ECO:0000313" key="3">
    <source>
        <dbReference type="Proteomes" id="UP001447516"/>
    </source>
</evidence>
<reference evidence="2 3" key="1">
    <citation type="submission" date="2024-05" db="EMBL/GenBank/DDBJ databases">
        <title>Microbispora sp.ZYX-F-249.</title>
        <authorList>
            <person name="Xie H."/>
        </authorList>
    </citation>
    <scope>NUCLEOTIDE SEQUENCE [LARGE SCALE GENOMIC DNA]</scope>
    <source>
        <strain evidence="2 3">ZYX-F-249</strain>
    </source>
</reference>
<gene>
    <name evidence="2" type="ORF">AAH991_00310</name>
</gene>
<proteinExistence type="predicted"/>
<comment type="caution">
    <text evidence="2">The sequence shown here is derived from an EMBL/GenBank/DDBJ whole genome shotgun (WGS) entry which is preliminary data.</text>
</comment>
<sequence>MEDPYRRRSHGLTLPVTMVTALAVSGCGVLGGPAGAPPAASSAGTPPARPSPSVTVADAGLVKDGWFGLTRPLHARVEIRAVERLRDRSVLRLTVTSLEDEARHAGNSFGTAAGDLAATASLSSTRSAARSITP</sequence>
<protein>
    <submittedName>
        <fullName evidence="2">Uncharacterized protein</fullName>
    </submittedName>
</protein>
<feature type="compositionally biased region" description="Low complexity" evidence="1">
    <location>
        <begin position="37"/>
        <end position="46"/>
    </location>
</feature>
<evidence type="ECO:0000256" key="1">
    <source>
        <dbReference type="SAM" id="MobiDB-lite"/>
    </source>
</evidence>
<organism evidence="2 3">
    <name type="scientific">Microbispora maris</name>
    <dbReference type="NCBI Taxonomy" id="3144104"/>
    <lineage>
        <taxon>Bacteria</taxon>
        <taxon>Bacillati</taxon>
        <taxon>Actinomycetota</taxon>
        <taxon>Actinomycetes</taxon>
        <taxon>Streptosporangiales</taxon>
        <taxon>Streptosporangiaceae</taxon>
        <taxon>Microbispora</taxon>
    </lineage>
</organism>
<name>A0ABV0ADV3_9ACTN</name>
<feature type="region of interest" description="Disordered" evidence="1">
    <location>
        <begin position="33"/>
        <end position="54"/>
    </location>
</feature>
<accession>A0ABV0ADV3</accession>
<keyword evidence="3" id="KW-1185">Reference proteome</keyword>
<dbReference type="Proteomes" id="UP001447516">
    <property type="component" value="Unassembled WGS sequence"/>
</dbReference>
<dbReference type="RefSeq" id="WP_346223898.1">
    <property type="nucleotide sequence ID" value="NZ_JBDJAW010000001.1"/>
</dbReference>
<dbReference type="EMBL" id="JBDJAW010000001">
    <property type="protein sequence ID" value="MEN3533530.1"/>
    <property type="molecule type" value="Genomic_DNA"/>
</dbReference>
<dbReference type="PROSITE" id="PS51257">
    <property type="entry name" value="PROKAR_LIPOPROTEIN"/>
    <property type="match status" value="1"/>
</dbReference>